<evidence type="ECO:0000313" key="2">
    <source>
        <dbReference type="Proteomes" id="UP001140234"/>
    </source>
</evidence>
<organism evidence="1 2">
    <name type="scientific">Coemansia nantahalensis</name>
    <dbReference type="NCBI Taxonomy" id="2789366"/>
    <lineage>
        <taxon>Eukaryota</taxon>
        <taxon>Fungi</taxon>
        <taxon>Fungi incertae sedis</taxon>
        <taxon>Zoopagomycota</taxon>
        <taxon>Kickxellomycotina</taxon>
        <taxon>Kickxellomycetes</taxon>
        <taxon>Kickxellales</taxon>
        <taxon>Kickxellaceae</taxon>
        <taxon>Coemansia</taxon>
    </lineage>
</organism>
<name>A0ACC1JJF2_9FUNG</name>
<dbReference type="EMBL" id="JANBUJ010003986">
    <property type="protein sequence ID" value="KAJ2758840.1"/>
    <property type="molecule type" value="Genomic_DNA"/>
</dbReference>
<protein>
    <submittedName>
        <fullName evidence="1">Uncharacterized protein</fullName>
    </submittedName>
</protein>
<dbReference type="Proteomes" id="UP001140234">
    <property type="component" value="Unassembled WGS sequence"/>
</dbReference>
<feature type="non-terminal residue" evidence="1">
    <location>
        <position position="1"/>
    </location>
</feature>
<reference evidence="1" key="1">
    <citation type="submission" date="2022-07" db="EMBL/GenBank/DDBJ databases">
        <title>Phylogenomic reconstructions and comparative analyses of Kickxellomycotina fungi.</title>
        <authorList>
            <person name="Reynolds N.K."/>
            <person name="Stajich J.E."/>
            <person name="Barry K."/>
            <person name="Grigoriev I.V."/>
            <person name="Crous P."/>
            <person name="Smith M.E."/>
        </authorList>
    </citation>
    <scope>NUCLEOTIDE SEQUENCE</scope>
    <source>
        <strain evidence="1">CBS 109366</strain>
    </source>
</reference>
<comment type="caution">
    <text evidence="1">The sequence shown here is derived from an EMBL/GenBank/DDBJ whole genome shotgun (WGS) entry which is preliminary data.</text>
</comment>
<gene>
    <name evidence="1" type="ORF">IWQ57_006713</name>
</gene>
<keyword evidence="2" id="KW-1185">Reference proteome</keyword>
<accession>A0ACC1JJF2</accession>
<sequence length="114" mass="12848">EEDENFAKIYGTAKPKNRPGQRARRQQYEKMYGDEANHVKLTKKVSKKDTGKRPTETRGQHNPAASTKKPRHDAGDAAPPAKASSVHPSWEAKRREKELLAKAKTVKPTKIVFD</sequence>
<evidence type="ECO:0000313" key="1">
    <source>
        <dbReference type="EMBL" id="KAJ2758840.1"/>
    </source>
</evidence>
<proteinExistence type="predicted"/>